<reference evidence="1" key="1">
    <citation type="submission" date="2019-08" db="EMBL/GenBank/DDBJ databases">
        <authorList>
            <person name="Kucharzyk K."/>
            <person name="Murdoch R.W."/>
            <person name="Higgins S."/>
            <person name="Loffler F."/>
        </authorList>
    </citation>
    <scope>NUCLEOTIDE SEQUENCE</scope>
</reference>
<comment type="caution">
    <text evidence="1">The sequence shown here is derived from an EMBL/GenBank/DDBJ whole genome shotgun (WGS) entry which is preliminary data.</text>
</comment>
<dbReference type="EMBL" id="VSSQ01024413">
    <property type="protein sequence ID" value="MPM71915.1"/>
    <property type="molecule type" value="Genomic_DNA"/>
</dbReference>
<dbReference type="AlphaFoldDB" id="A0A645C307"/>
<organism evidence="1">
    <name type="scientific">bioreactor metagenome</name>
    <dbReference type="NCBI Taxonomy" id="1076179"/>
    <lineage>
        <taxon>unclassified sequences</taxon>
        <taxon>metagenomes</taxon>
        <taxon>ecological metagenomes</taxon>
    </lineage>
</organism>
<evidence type="ECO:0000313" key="1">
    <source>
        <dbReference type="EMBL" id="MPM71915.1"/>
    </source>
</evidence>
<accession>A0A645C307</accession>
<name>A0A645C307_9ZZZZ</name>
<sequence length="375" mass="44065">MKRKDDGTVEEVLFGFLKELEAFEYAMESLDHIWNVLFPSENGKWHHLRVVNYKEAYVFIDITGDLKPIELKKPNSINELPDYRFPDLNGWTNLVHEARNWLKFVAKDWIAANKRVRIEYPLDYRKGIVPHALIRATFADYFRFDLEVGPEKKQKIIELVESLYLRRSENTELESLTANEYFNYCKIAYIAAKREDEEVDETLSGRELYRMFADGRDDGLLEIDGDSQQEFADWIDGKHPKKGMGGHPWEIKRGGNTTHITLAVYRPRYSQHNRFVIELCGEAWTRFAETLKMLYAIHEAGLPITITNPESVRKRLLAQDNVGVIPSYDSYHRANQYFPAKQDVFEVLHYKDLGRYKRRVTPFITWEPLPILRPI</sequence>
<gene>
    <name evidence="1" type="ORF">SDC9_118886</name>
</gene>
<protein>
    <submittedName>
        <fullName evidence="1">Uncharacterized protein</fullName>
    </submittedName>
</protein>
<proteinExistence type="predicted"/>